<dbReference type="RefSeq" id="WP_216548348.1">
    <property type="nucleotide sequence ID" value="NZ_JAHLQO010000001.1"/>
</dbReference>
<evidence type="ECO:0000313" key="1">
    <source>
        <dbReference type="EMBL" id="MBU5668557.1"/>
    </source>
</evidence>
<dbReference type="EMBL" id="JAHLQO010000001">
    <property type="protein sequence ID" value="MBU5668557.1"/>
    <property type="molecule type" value="Genomic_DNA"/>
</dbReference>
<proteinExistence type="predicted"/>
<name>A0ABS6FEF2_9FIRM</name>
<gene>
    <name evidence="1" type="ORF">KQI68_01750</name>
</gene>
<organism evidence="1 2">
    <name type="scientific">Peptoniphilus ovalis</name>
    <dbReference type="NCBI Taxonomy" id="2841503"/>
    <lineage>
        <taxon>Bacteria</taxon>
        <taxon>Bacillati</taxon>
        <taxon>Bacillota</taxon>
        <taxon>Tissierellia</taxon>
        <taxon>Tissierellales</taxon>
        <taxon>Peptoniphilaceae</taxon>
        <taxon>Peptoniphilus</taxon>
    </lineage>
</organism>
<accession>A0ABS6FEF2</accession>
<sequence>MNDFLLKLFAVETINTLPMDRLYPILENIENDHLELIEKTYNLDLEHLSHDEKIAILNNTILNKFKENLLSFDEKEHKSFYDFYNGAVDYSDENVYVNMKKFTSLGLMYLFLSKSGTYFDFVIPNEIIDIYEELLKSS</sequence>
<reference evidence="1 2" key="1">
    <citation type="submission" date="2021-06" db="EMBL/GenBank/DDBJ databases">
        <authorList>
            <person name="Sun Q."/>
            <person name="Li D."/>
        </authorList>
    </citation>
    <scope>NUCLEOTIDE SEQUENCE [LARGE SCALE GENOMIC DNA]</scope>
    <source>
        <strain evidence="1 2">MSJ-1</strain>
    </source>
</reference>
<dbReference type="Proteomes" id="UP000783742">
    <property type="component" value="Unassembled WGS sequence"/>
</dbReference>
<evidence type="ECO:0000313" key="2">
    <source>
        <dbReference type="Proteomes" id="UP000783742"/>
    </source>
</evidence>
<protein>
    <submittedName>
        <fullName evidence="1">Uncharacterized protein</fullName>
    </submittedName>
</protein>
<keyword evidence="2" id="KW-1185">Reference proteome</keyword>
<comment type="caution">
    <text evidence="1">The sequence shown here is derived from an EMBL/GenBank/DDBJ whole genome shotgun (WGS) entry which is preliminary data.</text>
</comment>